<sequence length="926" mass="94674">MLQCLIISGTAGWLATTTQRARVATSCPARNDRGQDDLTQDLGAPLVGLVADEDEPADLLGIDAAGLGAPCAADLPLGARLMSRVEGAGAAPPSIFETGYLARLADGSCFLRSGETTVLATAECVTNRGVWRAAASKLVVDYRERLAGVCRIPGTFSRRELQPRDGELLAARQVKRALEPLAPGSTFHGQLRVTASVLSAAPGSDPEVMAINAASAAVAAAGIAWHGPVGAVRVTLDAATREPVLAAAPPSPNAPPAALDVIVAATGEGRVTLVDVQADGGLDEETLCRAVRFGAQQAARVLPAQAQLAAAARRGSPAPALDVEGLSADPAAAARVRELAAAPVAAALRDLSLGRESRGAALAAVKASTLRALRAAGAVRGESARVPGSGAVSPYDLDVAFAALVAATLRRLALRHGERCDGRRPLDARPSLLAPRCLPVVHGSAVVNRGETQVLAAATVGAVSDAPRAEALHEQGGNKRLFAQVTLPDYGGDEDSEAGIRRELEVARFVERALQPSFPKPGAFPFALRLSLDALAQNGGTTAAATTAAALALADAGVAPDRLVAGVCLGLFRRRSLVAEGAEAEEGAGWDGDLEQRSSSSNGASHQSASSTTGSLPAAVHSSGETLVSPFSDDRADATLEGLSADPSTSDDEQPYVLVVDPQALELSAGDASLTVAGPASGINAGGACRSGAALRAIRLSRAVRLEALEAAAAAVAGLGDGPTLGSIRVPGRMVSRVIGRQGASLRAVEEETAARVQVADDGTITIFAPSQRAFDTAAQRIRESTGETLQEGKEYTATVVELRDYGAMVEMEGHGGTRCLLHVSQMAAEHKPAGGRPAPSPLRVGQEVRVRCLGRDPLGNPLISNRDPAQPDTPPRREGGAQRGRDAGAARGEDAGGRSGGGPEGGPRTSRPQSKRPRSSASRKA</sequence>
<dbReference type="Gene3D" id="2.40.50.140">
    <property type="entry name" value="Nucleic acid-binding proteins"/>
    <property type="match status" value="1"/>
</dbReference>
<evidence type="ECO:0000256" key="6">
    <source>
        <dbReference type="ARBA" id="ARBA00031451"/>
    </source>
</evidence>
<dbReference type="InterPro" id="IPR036612">
    <property type="entry name" value="KH_dom_type_1_sf"/>
</dbReference>
<dbReference type="InterPro" id="IPR036345">
    <property type="entry name" value="ExoRNase_PH_dom2_sf"/>
</dbReference>
<dbReference type="SUPFAM" id="SSF54791">
    <property type="entry name" value="Eukaryotic type KH-domain (KH-domain type I)"/>
    <property type="match status" value="1"/>
</dbReference>
<evidence type="ECO:0000313" key="11">
    <source>
        <dbReference type="Proteomes" id="UP001255856"/>
    </source>
</evidence>
<dbReference type="InterPro" id="IPR020568">
    <property type="entry name" value="Ribosomal_Su5_D2-typ_SF"/>
</dbReference>
<proteinExistence type="inferred from homology"/>
<evidence type="ECO:0000313" key="10">
    <source>
        <dbReference type="EMBL" id="KAK2077554.1"/>
    </source>
</evidence>
<dbReference type="EMBL" id="JASFZW010000006">
    <property type="protein sequence ID" value="KAK2077554.1"/>
    <property type="molecule type" value="Genomic_DNA"/>
</dbReference>
<comment type="caution">
    <text evidence="10">The sequence shown here is derived from an EMBL/GenBank/DDBJ whole genome shotgun (WGS) entry which is preliminary data.</text>
</comment>
<gene>
    <name evidence="10" type="ORF">QBZ16_004399</name>
</gene>
<evidence type="ECO:0000256" key="3">
    <source>
        <dbReference type="ARBA" id="ARBA00022679"/>
    </source>
</evidence>
<dbReference type="InterPro" id="IPR001247">
    <property type="entry name" value="ExoRNase_PH_dom1"/>
</dbReference>
<evidence type="ECO:0000256" key="1">
    <source>
        <dbReference type="ARBA" id="ARBA00007404"/>
    </source>
</evidence>
<organism evidence="10 11">
    <name type="scientific">Prototheca wickerhamii</name>
    <dbReference type="NCBI Taxonomy" id="3111"/>
    <lineage>
        <taxon>Eukaryota</taxon>
        <taxon>Viridiplantae</taxon>
        <taxon>Chlorophyta</taxon>
        <taxon>core chlorophytes</taxon>
        <taxon>Trebouxiophyceae</taxon>
        <taxon>Chlorellales</taxon>
        <taxon>Chlorellaceae</taxon>
        <taxon>Prototheca</taxon>
    </lineage>
</organism>
<keyword evidence="11" id="KW-1185">Reference proteome</keyword>
<dbReference type="SMART" id="SM00316">
    <property type="entry name" value="S1"/>
    <property type="match status" value="1"/>
</dbReference>
<dbReference type="InterPro" id="IPR027408">
    <property type="entry name" value="PNPase/RNase_PH_dom_sf"/>
</dbReference>
<dbReference type="InterPro" id="IPR003029">
    <property type="entry name" value="S1_domain"/>
</dbReference>
<dbReference type="PROSITE" id="PS50084">
    <property type="entry name" value="KH_TYPE_1"/>
    <property type="match status" value="1"/>
</dbReference>
<keyword evidence="5 7" id="KW-0694">RNA-binding</keyword>
<dbReference type="Pfam" id="PF00575">
    <property type="entry name" value="S1"/>
    <property type="match status" value="1"/>
</dbReference>
<dbReference type="GO" id="GO:0005829">
    <property type="term" value="C:cytosol"/>
    <property type="evidence" value="ECO:0007669"/>
    <property type="project" value="TreeGrafter"/>
</dbReference>
<evidence type="ECO:0000256" key="2">
    <source>
        <dbReference type="ARBA" id="ARBA00012416"/>
    </source>
</evidence>
<dbReference type="GO" id="GO:0000958">
    <property type="term" value="P:mitochondrial mRNA catabolic process"/>
    <property type="evidence" value="ECO:0007669"/>
    <property type="project" value="TreeGrafter"/>
</dbReference>
<dbReference type="Proteomes" id="UP001255856">
    <property type="component" value="Unassembled WGS sequence"/>
</dbReference>
<evidence type="ECO:0000259" key="9">
    <source>
        <dbReference type="PROSITE" id="PS50126"/>
    </source>
</evidence>
<feature type="region of interest" description="Disordered" evidence="8">
    <location>
        <begin position="855"/>
        <end position="926"/>
    </location>
</feature>
<dbReference type="SUPFAM" id="SSF46915">
    <property type="entry name" value="Polynucleotide phosphorylase/guanosine pentaphosphate synthase (PNPase/GPSI), domain 3"/>
    <property type="match status" value="1"/>
</dbReference>
<evidence type="ECO:0000256" key="4">
    <source>
        <dbReference type="ARBA" id="ARBA00022695"/>
    </source>
</evidence>
<keyword evidence="3" id="KW-0808">Transferase</keyword>
<accession>A0AAD9IFP4</accession>
<dbReference type="EC" id="2.7.7.8" evidence="2"/>
<dbReference type="GO" id="GO:0005739">
    <property type="term" value="C:mitochondrion"/>
    <property type="evidence" value="ECO:0007669"/>
    <property type="project" value="TreeGrafter"/>
</dbReference>
<keyword evidence="4" id="KW-0548">Nucleotidyltransferase</keyword>
<dbReference type="GO" id="GO:0000175">
    <property type="term" value="F:3'-5'-RNA exonuclease activity"/>
    <property type="evidence" value="ECO:0007669"/>
    <property type="project" value="TreeGrafter"/>
</dbReference>
<dbReference type="CDD" id="cd02393">
    <property type="entry name" value="KH-I_PNPase"/>
    <property type="match status" value="1"/>
</dbReference>
<dbReference type="Gene3D" id="3.30.230.70">
    <property type="entry name" value="GHMP Kinase, N-terminal domain"/>
    <property type="match status" value="2"/>
</dbReference>
<dbReference type="SUPFAM" id="SSF54211">
    <property type="entry name" value="Ribosomal protein S5 domain 2-like"/>
    <property type="match status" value="2"/>
</dbReference>
<dbReference type="InterPro" id="IPR036456">
    <property type="entry name" value="PNPase_PH_RNA-bd_sf"/>
</dbReference>
<dbReference type="Gene3D" id="3.30.1370.10">
    <property type="entry name" value="K Homology domain, type 1"/>
    <property type="match status" value="1"/>
</dbReference>
<comment type="similarity">
    <text evidence="1">Belongs to the polyribonucleotide nucleotidyltransferase family.</text>
</comment>
<dbReference type="PANTHER" id="PTHR11252">
    <property type="entry name" value="POLYRIBONUCLEOTIDE NUCLEOTIDYLTRANSFERASE"/>
    <property type="match status" value="1"/>
</dbReference>
<dbReference type="SMART" id="SM00322">
    <property type="entry name" value="KH"/>
    <property type="match status" value="1"/>
</dbReference>
<name>A0AAD9IFP4_PROWI</name>
<feature type="domain" description="S1 motif" evidence="9">
    <location>
        <begin position="793"/>
        <end position="867"/>
    </location>
</feature>
<reference evidence="10" key="1">
    <citation type="submission" date="2021-01" db="EMBL/GenBank/DDBJ databases">
        <authorList>
            <person name="Eckstrom K.M.E."/>
        </authorList>
    </citation>
    <scope>NUCLEOTIDE SEQUENCE</scope>
    <source>
        <strain evidence="10">UVCC 0001</strain>
    </source>
</reference>
<feature type="compositionally biased region" description="Basic residues" evidence="8">
    <location>
        <begin position="914"/>
        <end position="926"/>
    </location>
</feature>
<dbReference type="Pfam" id="PF01138">
    <property type="entry name" value="RNase_PH"/>
    <property type="match status" value="2"/>
</dbReference>
<feature type="compositionally biased region" description="Basic and acidic residues" evidence="8">
    <location>
        <begin position="875"/>
        <end position="897"/>
    </location>
</feature>
<dbReference type="SUPFAM" id="SSF55666">
    <property type="entry name" value="Ribonuclease PH domain 2-like"/>
    <property type="match status" value="1"/>
</dbReference>
<dbReference type="SUPFAM" id="SSF50249">
    <property type="entry name" value="Nucleic acid-binding proteins"/>
    <property type="match status" value="1"/>
</dbReference>
<dbReference type="GO" id="GO:0000965">
    <property type="term" value="P:mitochondrial RNA 3'-end processing"/>
    <property type="evidence" value="ECO:0007669"/>
    <property type="project" value="TreeGrafter"/>
</dbReference>
<dbReference type="InterPro" id="IPR012340">
    <property type="entry name" value="NA-bd_OB-fold"/>
</dbReference>
<feature type="region of interest" description="Disordered" evidence="8">
    <location>
        <begin position="582"/>
        <end position="631"/>
    </location>
</feature>
<dbReference type="Pfam" id="PF00013">
    <property type="entry name" value="KH_1"/>
    <property type="match status" value="1"/>
</dbReference>
<dbReference type="InterPro" id="IPR012162">
    <property type="entry name" value="PNPase"/>
</dbReference>
<dbReference type="InterPro" id="IPR004088">
    <property type="entry name" value="KH_dom_type_1"/>
</dbReference>
<dbReference type="GO" id="GO:0003723">
    <property type="term" value="F:RNA binding"/>
    <property type="evidence" value="ECO:0007669"/>
    <property type="project" value="UniProtKB-UniRule"/>
</dbReference>
<dbReference type="GO" id="GO:0004654">
    <property type="term" value="F:polyribonucleotide nucleotidyltransferase activity"/>
    <property type="evidence" value="ECO:0007669"/>
    <property type="project" value="UniProtKB-EC"/>
</dbReference>
<evidence type="ECO:0000256" key="5">
    <source>
        <dbReference type="ARBA" id="ARBA00022884"/>
    </source>
</evidence>
<dbReference type="PANTHER" id="PTHR11252:SF16">
    <property type="entry name" value="POLYRIBONUCLEOTIDE NUCLEOTIDYLTRANSFERASE 2, MITOCHONDRIAL"/>
    <property type="match status" value="1"/>
</dbReference>
<dbReference type="PROSITE" id="PS50126">
    <property type="entry name" value="S1"/>
    <property type="match status" value="1"/>
</dbReference>
<evidence type="ECO:0000256" key="7">
    <source>
        <dbReference type="PROSITE-ProRule" id="PRU00117"/>
    </source>
</evidence>
<protein>
    <recommendedName>
        <fullName evidence="2">polyribonucleotide nucleotidyltransferase</fullName>
        <ecNumber evidence="2">2.7.7.8</ecNumber>
    </recommendedName>
    <alternativeName>
        <fullName evidence="6">Polynucleotide phosphorylase 1</fullName>
    </alternativeName>
</protein>
<feature type="compositionally biased region" description="Low complexity" evidence="8">
    <location>
        <begin position="598"/>
        <end position="611"/>
    </location>
</feature>
<dbReference type="InterPro" id="IPR004087">
    <property type="entry name" value="KH_dom"/>
</dbReference>
<dbReference type="AlphaFoldDB" id="A0AAD9IFP4"/>
<evidence type="ECO:0000256" key="8">
    <source>
        <dbReference type="SAM" id="MobiDB-lite"/>
    </source>
</evidence>